<dbReference type="PANTHER" id="PTHR23305:SF18">
    <property type="entry name" value="OBG-TYPE G DOMAIN-CONTAINING PROTEIN"/>
    <property type="match status" value="1"/>
</dbReference>
<keyword evidence="5" id="KW-0460">Magnesium</keyword>
<evidence type="ECO:0000256" key="1">
    <source>
        <dbReference type="ARBA" id="ARBA00001946"/>
    </source>
</evidence>
<keyword evidence="3" id="KW-0547">Nucleotide-binding</keyword>
<dbReference type="EMBL" id="DSLG01000008">
    <property type="protein sequence ID" value="HEA87871.1"/>
    <property type="molecule type" value="Genomic_DNA"/>
</dbReference>
<sequence length="366" mass="40345">MNPELYRTPHRKDGIPVKVGLVGLPNVGKSSLFNLLTGAGARVDLFPFTTIEKNVGIVAVPDERLKRIAEVIKPKKVTPAHIEFVDIAGLVKGASSGEGLGNRFLAHIREVDLLLHLVRNFSTPDIPHILDSIDPDRDMEIVESELAIADLTVVEKRLASAVKEPESPHKHHLISALKKLDAALQRSFQPPDLTPEEKHTVRDLSLFVLKPVLYVLNCSDAEPADINHFPKLARRQPILFSALLEQVLADLPETDRREMRLSLNLHPEGPGAIVSACFTTLNLRRFYTVKGEETRAWSAPAGTTALDAAYMIHSDIGSGFIKAEVVNWQDLITAGSFLAAHNTGKVKIEGKSYLIQDGDVLLIRFK</sequence>
<comment type="caution">
    <text evidence="9">The sequence shown here is derived from an EMBL/GenBank/DDBJ whole genome shotgun (WGS) entry which is preliminary data.</text>
</comment>
<feature type="domain" description="TGS" evidence="7">
    <location>
        <begin position="282"/>
        <end position="365"/>
    </location>
</feature>
<dbReference type="PANTHER" id="PTHR23305">
    <property type="entry name" value="OBG GTPASE FAMILY"/>
    <property type="match status" value="1"/>
</dbReference>
<dbReference type="PIRSF" id="PIRSF006641">
    <property type="entry name" value="CHP00092"/>
    <property type="match status" value="1"/>
</dbReference>
<dbReference type="InterPro" id="IPR013029">
    <property type="entry name" value="YchF_C"/>
</dbReference>
<feature type="domain" description="OBG-type G" evidence="6">
    <location>
        <begin position="17"/>
        <end position="260"/>
    </location>
</feature>
<dbReference type="PRINTS" id="PR00326">
    <property type="entry name" value="GTP1OBG"/>
</dbReference>
<evidence type="ECO:0000256" key="3">
    <source>
        <dbReference type="ARBA" id="ARBA00022741"/>
    </source>
</evidence>
<dbReference type="InterPro" id="IPR004095">
    <property type="entry name" value="TGS"/>
</dbReference>
<keyword evidence="4" id="KW-0067">ATP-binding</keyword>
<evidence type="ECO:0000259" key="7">
    <source>
        <dbReference type="PROSITE" id="PS51880"/>
    </source>
</evidence>
<evidence type="ECO:0000256" key="5">
    <source>
        <dbReference type="ARBA" id="ARBA00022842"/>
    </source>
</evidence>
<dbReference type="SUPFAM" id="SSF81271">
    <property type="entry name" value="TGS-like"/>
    <property type="match status" value="1"/>
</dbReference>
<dbReference type="Gene3D" id="3.10.20.30">
    <property type="match status" value="1"/>
</dbReference>
<protein>
    <submittedName>
        <fullName evidence="9">Redox-regulated ATPase YchF</fullName>
    </submittedName>
</protein>
<name>A0A7C3ELW3_UNCW3</name>
<comment type="cofactor">
    <cofactor evidence="1">
        <name>Mg(2+)</name>
        <dbReference type="ChEBI" id="CHEBI:18420"/>
    </cofactor>
</comment>
<dbReference type="InterPro" id="IPR031167">
    <property type="entry name" value="G_OBG"/>
</dbReference>
<evidence type="ECO:0000313" key="9">
    <source>
        <dbReference type="EMBL" id="HFJ53709.1"/>
    </source>
</evidence>
<dbReference type="GO" id="GO:0016887">
    <property type="term" value="F:ATP hydrolysis activity"/>
    <property type="evidence" value="ECO:0007669"/>
    <property type="project" value="InterPro"/>
</dbReference>
<dbReference type="InterPro" id="IPR012676">
    <property type="entry name" value="TGS-like"/>
</dbReference>
<dbReference type="InterPro" id="IPR004396">
    <property type="entry name" value="ATPase_YchF/OLA1"/>
</dbReference>
<accession>A0A7C3ELW3</accession>
<gene>
    <name evidence="9" type="primary">ychF</name>
    <name evidence="8" type="ORF">ENP94_07710</name>
    <name evidence="9" type="ORF">ENS16_03355</name>
</gene>
<dbReference type="FunFam" id="3.10.20.30:FF:000029">
    <property type="entry name" value="Obg-like ATPase 1"/>
    <property type="match status" value="1"/>
</dbReference>
<evidence type="ECO:0000256" key="4">
    <source>
        <dbReference type="ARBA" id="ARBA00022840"/>
    </source>
</evidence>
<dbReference type="Gene3D" id="1.10.150.300">
    <property type="entry name" value="TGS-like domain"/>
    <property type="match status" value="1"/>
</dbReference>
<dbReference type="InterPro" id="IPR012675">
    <property type="entry name" value="Beta-grasp_dom_sf"/>
</dbReference>
<dbReference type="NCBIfam" id="TIGR00092">
    <property type="entry name" value="redox-regulated ATPase YchF"/>
    <property type="match status" value="1"/>
</dbReference>
<evidence type="ECO:0000256" key="2">
    <source>
        <dbReference type="ARBA" id="ARBA00022723"/>
    </source>
</evidence>
<keyword evidence="2" id="KW-0479">Metal-binding</keyword>
<proteinExistence type="predicted"/>
<dbReference type="AlphaFoldDB" id="A0A7C3ELW3"/>
<dbReference type="SUPFAM" id="SSF52540">
    <property type="entry name" value="P-loop containing nucleoside triphosphate hydrolases"/>
    <property type="match status" value="1"/>
</dbReference>
<dbReference type="Pfam" id="PF06071">
    <property type="entry name" value="YchF-GTPase_C"/>
    <property type="match status" value="1"/>
</dbReference>
<reference evidence="9" key="1">
    <citation type="journal article" date="2020" name="mSystems">
        <title>Genome- and Community-Level Interaction Insights into Carbon Utilization and Element Cycling Functions of Hydrothermarchaeota in Hydrothermal Sediment.</title>
        <authorList>
            <person name="Zhou Z."/>
            <person name="Liu Y."/>
            <person name="Xu W."/>
            <person name="Pan J."/>
            <person name="Luo Z.H."/>
            <person name="Li M."/>
        </authorList>
    </citation>
    <scope>NUCLEOTIDE SEQUENCE [LARGE SCALE GENOMIC DNA]</scope>
    <source>
        <strain evidence="8">SpSt-265</strain>
        <strain evidence="9">SpSt-465</strain>
    </source>
</reference>
<evidence type="ECO:0000259" key="6">
    <source>
        <dbReference type="PROSITE" id="PS51710"/>
    </source>
</evidence>
<dbReference type="InterPro" id="IPR027417">
    <property type="entry name" value="P-loop_NTPase"/>
</dbReference>
<dbReference type="InterPro" id="IPR023192">
    <property type="entry name" value="TGS-like_dom_sf"/>
</dbReference>
<evidence type="ECO:0000313" key="8">
    <source>
        <dbReference type="EMBL" id="HEA87871.1"/>
    </source>
</evidence>
<dbReference type="GO" id="GO:0005525">
    <property type="term" value="F:GTP binding"/>
    <property type="evidence" value="ECO:0007669"/>
    <property type="project" value="InterPro"/>
</dbReference>
<dbReference type="Gene3D" id="3.40.50.300">
    <property type="entry name" value="P-loop containing nucleotide triphosphate hydrolases"/>
    <property type="match status" value="1"/>
</dbReference>
<dbReference type="GO" id="GO:0046872">
    <property type="term" value="F:metal ion binding"/>
    <property type="evidence" value="ECO:0007669"/>
    <property type="project" value="UniProtKB-KW"/>
</dbReference>
<dbReference type="GO" id="GO:0005524">
    <property type="term" value="F:ATP binding"/>
    <property type="evidence" value="ECO:0007669"/>
    <property type="project" value="UniProtKB-KW"/>
</dbReference>
<dbReference type="PROSITE" id="PS51880">
    <property type="entry name" value="TGS"/>
    <property type="match status" value="1"/>
</dbReference>
<dbReference type="Pfam" id="PF01926">
    <property type="entry name" value="MMR_HSR1"/>
    <property type="match status" value="1"/>
</dbReference>
<dbReference type="PROSITE" id="PS51710">
    <property type="entry name" value="G_OBG"/>
    <property type="match status" value="1"/>
</dbReference>
<dbReference type="EMBL" id="DSTU01000004">
    <property type="protein sequence ID" value="HFJ53709.1"/>
    <property type="molecule type" value="Genomic_DNA"/>
</dbReference>
<organism evidence="9">
    <name type="scientific">candidate division WOR-3 bacterium</name>
    <dbReference type="NCBI Taxonomy" id="2052148"/>
    <lineage>
        <taxon>Bacteria</taxon>
        <taxon>Bacteria division WOR-3</taxon>
    </lineage>
</organism>
<dbReference type="GO" id="GO:0005737">
    <property type="term" value="C:cytoplasm"/>
    <property type="evidence" value="ECO:0007669"/>
    <property type="project" value="TreeGrafter"/>
</dbReference>
<dbReference type="InterPro" id="IPR006073">
    <property type="entry name" value="GTP-bd"/>
</dbReference>